<feature type="compositionally biased region" description="Low complexity" evidence="1">
    <location>
        <begin position="75"/>
        <end position="92"/>
    </location>
</feature>
<dbReference type="Proteomes" id="UP001055712">
    <property type="component" value="Unassembled WGS sequence"/>
</dbReference>
<evidence type="ECO:0000256" key="1">
    <source>
        <dbReference type="SAM" id="MobiDB-lite"/>
    </source>
</evidence>
<dbReference type="AlphaFoldDB" id="A0A9D4TFK3"/>
<reference evidence="2" key="1">
    <citation type="journal article" date="2019" name="Plant J.">
        <title>Chlorella vulgaris genome assembly and annotation reveals the molecular basis for metabolic acclimation to high light conditions.</title>
        <authorList>
            <person name="Cecchin M."/>
            <person name="Marcolungo L."/>
            <person name="Rossato M."/>
            <person name="Girolomoni L."/>
            <person name="Cosentino E."/>
            <person name="Cuine S."/>
            <person name="Li-Beisson Y."/>
            <person name="Delledonne M."/>
            <person name="Ballottari M."/>
        </authorList>
    </citation>
    <scope>NUCLEOTIDE SEQUENCE</scope>
    <source>
        <strain evidence="2">211/11P</strain>
    </source>
</reference>
<name>A0A9D4TFK3_CHLVU</name>
<evidence type="ECO:0000313" key="3">
    <source>
        <dbReference type="Proteomes" id="UP001055712"/>
    </source>
</evidence>
<dbReference type="PANTHER" id="PTHR15852">
    <property type="entry name" value="PLASTID TRANSCRIPTIONALLY ACTIVE PROTEIN"/>
    <property type="match status" value="1"/>
</dbReference>
<accession>A0A9D4TFK3</accession>
<sequence length="214" mass="22317">MSLASGTVCAASRPVGYPTLCSAKGPAQRRGLIKRSGLRQPAEGIPTELDVKEPERRQKGGASAPAGSTPKGKRQAAAVAAPEAAEPEAPQARPSGGSSRLQDSLDGLGVLAGNLLMNAASWRVVRGQTYCVHCRGSGKEACPSCVGSGIKEPEKVRMNQIRHAAGKLQQMIGVSDAKMHDADWMKSNRCKRCRGSGFVTCKHCDGTGVLGPAQ</sequence>
<dbReference type="EMBL" id="SIDB01000013">
    <property type="protein sequence ID" value="KAI3424249.1"/>
    <property type="molecule type" value="Genomic_DNA"/>
</dbReference>
<protein>
    <submittedName>
        <fullName evidence="2">Uncharacterized protein</fullName>
    </submittedName>
</protein>
<organism evidence="2 3">
    <name type="scientific">Chlorella vulgaris</name>
    <name type="common">Green alga</name>
    <dbReference type="NCBI Taxonomy" id="3077"/>
    <lineage>
        <taxon>Eukaryota</taxon>
        <taxon>Viridiplantae</taxon>
        <taxon>Chlorophyta</taxon>
        <taxon>core chlorophytes</taxon>
        <taxon>Trebouxiophyceae</taxon>
        <taxon>Chlorellales</taxon>
        <taxon>Chlorellaceae</taxon>
        <taxon>Chlorella clade</taxon>
        <taxon>Chlorella</taxon>
    </lineage>
</organism>
<feature type="compositionally biased region" description="Basic and acidic residues" evidence="1">
    <location>
        <begin position="49"/>
        <end position="58"/>
    </location>
</feature>
<keyword evidence="3" id="KW-1185">Reference proteome</keyword>
<dbReference type="PANTHER" id="PTHR15852:SF54">
    <property type="entry name" value="PROTEIN SSUH2 HOMOLOG"/>
    <property type="match status" value="1"/>
</dbReference>
<dbReference type="OrthoDB" id="542676at2759"/>
<comment type="caution">
    <text evidence="2">The sequence shown here is derived from an EMBL/GenBank/DDBJ whole genome shotgun (WGS) entry which is preliminary data.</text>
</comment>
<feature type="region of interest" description="Disordered" evidence="1">
    <location>
        <begin position="13"/>
        <end position="101"/>
    </location>
</feature>
<evidence type="ECO:0000313" key="2">
    <source>
        <dbReference type="EMBL" id="KAI3424249.1"/>
    </source>
</evidence>
<reference evidence="2" key="2">
    <citation type="submission" date="2020-11" db="EMBL/GenBank/DDBJ databases">
        <authorList>
            <person name="Cecchin M."/>
            <person name="Marcolungo L."/>
            <person name="Rossato M."/>
            <person name="Girolomoni L."/>
            <person name="Cosentino E."/>
            <person name="Cuine S."/>
            <person name="Li-Beisson Y."/>
            <person name="Delledonne M."/>
            <person name="Ballottari M."/>
        </authorList>
    </citation>
    <scope>NUCLEOTIDE SEQUENCE</scope>
    <source>
        <strain evidence="2">211/11P</strain>
        <tissue evidence="2">Whole cell</tissue>
    </source>
</reference>
<proteinExistence type="predicted"/>
<gene>
    <name evidence="2" type="ORF">D9Q98_009604</name>
</gene>